<sequence length="130" mass="13751">MKTLLTAAALSLIAATGAFADPVFGTWQTTKDDNGNYGRINVSACGSKICGVLTNSFDSSGKAFKSENQGRKLIWDMVNTGGGNYAKGKAYSPDRDKTYNGKLKLSGNKLTVQGCVLGVCRDGGTWSRVN</sequence>
<keyword evidence="4" id="KW-1185">Reference proteome</keyword>
<dbReference type="RefSeq" id="WP_072631563.1">
    <property type="nucleotide sequence ID" value="NZ_MLCB01000170.1"/>
</dbReference>
<name>A0A1L9NTZ4_9RHOB</name>
<organism evidence="3 4">
    <name type="scientific">Planktotalea frisia</name>
    <dbReference type="NCBI Taxonomy" id="696762"/>
    <lineage>
        <taxon>Bacteria</taxon>
        <taxon>Pseudomonadati</taxon>
        <taxon>Pseudomonadota</taxon>
        <taxon>Alphaproteobacteria</taxon>
        <taxon>Rhodobacterales</taxon>
        <taxon>Paracoccaceae</taxon>
        <taxon>Planktotalea</taxon>
    </lineage>
</organism>
<accession>A0A1L9NTZ4</accession>
<evidence type="ECO:0000259" key="2">
    <source>
        <dbReference type="Pfam" id="PF09917"/>
    </source>
</evidence>
<evidence type="ECO:0000313" key="4">
    <source>
        <dbReference type="Proteomes" id="UP000184514"/>
    </source>
</evidence>
<reference evidence="3 4" key="1">
    <citation type="submission" date="2016-10" db="EMBL/GenBank/DDBJ databases">
        <title>Genome sequence of Planktotalea frisia SH6-1.</title>
        <authorList>
            <person name="Poehlein A."/>
            <person name="Bakenhus I."/>
            <person name="Voget S."/>
            <person name="Brinkhoff T."/>
            <person name="Simon M."/>
        </authorList>
    </citation>
    <scope>NUCLEOTIDE SEQUENCE [LARGE SCALE GENOMIC DNA]</scope>
    <source>
        <strain evidence="3 4">SH6-1</strain>
    </source>
</reference>
<dbReference type="InterPro" id="IPR019223">
    <property type="entry name" value="DUF2147"/>
</dbReference>
<dbReference type="Gene3D" id="2.40.128.520">
    <property type="match status" value="1"/>
</dbReference>
<proteinExistence type="predicted"/>
<keyword evidence="1" id="KW-0732">Signal</keyword>
<dbReference type="EMBL" id="MLCB01000170">
    <property type="protein sequence ID" value="OJI92727.1"/>
    <property type="molecule type" value="Genomic_DNA"/>
</dbReference>
<feature type="domain" description="DUF2147" evidence="2">
    <location>
        <begin position="25"/>
        <end position="128"/>
    </location>
</feature>
<comment type="caution">
    <text evidence="3">The sequence shown here is derived from an EMBL/GenBank/DDBJ whole genome shotgun (WGS) entry which is preliminary data.</text>
</comment>
<feature type="chain" id="PRO_5012657005" description="DUF2147 domain-containing protein" evidence="1">
    <location>
        <begin position="21"/>
        <end position="130"/>
    </location>
</feature>
<dbReference type="STRING" id="696762.PFRI_30460"/>
<dbReference type="AlphaFoldDB" id="A0A1L9NTZ4"/>
<dbReference type="OrthoDB" id="9811671at2"/>
<dbReference type="PANTHER" id="PTHR36919:SF2">
    <property type="entry name" value="BLL6627 PROTEIN"/>
    <property type="match status" value="1"/>
</dbReference>
<evidence type="ECO:0000313" key="3">
    <source>
        <dbReference type="EMBL" id="OJI92727.1"/>
    </source>
</evidence>
<dbReference type="Pfam" id="PF09917">
    <property type="entry name" value="DUF2147"/>
    <property type="match status" value="1"/>
</dbReference>
<dbReference type="PANTHER" id="PTHR36919">
    <property type="entry name" value="BLR1215 PROTEIN"/>
    <property type="match status" value="1"/>
</dbReference>
<dbReference type="Proteomes" id="UP000184514">
    <property type="component" value="Unassembled WGS sequence"/>
</dbReference>
<gene>
    <name evidence="3" type="ORF">PFRI_30460</name>
</gene>
<feature type="signal peptide" evidence="1">
    <location>
        <begin position="1"/>
        <end position="20"/>
    </location>
</feature>
<evidence type="ECO:0000256" key="1">
    <source>
        <dbReference type="SAM" id="SignalP"/>
    </source>
</evidence>
<protein>
    <recommendedName>
        <fullName evidence="2">DUF2147 domain-containing protein</fullName>
    </recommendedName>
</protein>